<protein>
    <recommendedName>
        <fullName evidence="2">Hedgehog/Intein (Hint) domain-containing protein</fullName>
    </recommendedName>
</protein>
<evidence type="ECO:0008006" key="2">
    <source>
        <dbReference type="Google" id="ProtNLM"/>
    </source>
</evidence>
<reference evidence="1" key="1">
    <citation type="journal article" date="2020" name="Nature">
        <title>Giant virus diversity and host interactions through global metagenomics.</title>
        <authorList>
            <person name="Schulz F."/>
            <person name="Roux S."/>
            <person name="Paez-Espino D."/>
            <person name="Jungbluth S."/>
            <person name="Walsh D.A."/>
            <person name="Denef V.J."/>
            <person name="McMahon K.D."/>
            <person name="Konstantinidis K.T."/>
            <person name="Eloe-Fadrosh E.A."/>
            <person name="Kyrpides N.C."/>
            <person name="Woyke T."/>
        </authorList>
    </citation>
    <scope>NUCLEOTIDE SEQUENCE</scope>
    <source>
        <strain evidence="1">GVMAG-M-3300023184-50</strain>
    </source>
</reference>
<name>A0A6C0I7W0_9ZZZZ</name>
<dbReference type="AlphaFoldDB" id="A0A6C0I7W0"/>
<proteinExistence type="predicted"/>
<accession>A0A6C0I7W0</accession>
<dbReference type="InterPro" id="IPR036844">
    <property type="entry name" value="Hint_dom_sf"/>
</dbReference>
<dbReference type="EMBL" id="MN740116">
    <property type="protein sequence ID" value="QHT88406.1"/>
    <property type="molecule type" value="Genomic_DNA"/>
</dbReference>
<organism evidence="1">
    <name type="scientific">viral metagenome</name>
    <dbReference type="NCBI Taxonomy" id="1070528"/>
    <lineage>
        <taxon>unclassified sequences</taxon>
        <taxon>metagenomes</taxon>
        <taxon>organismal metagenomes</taxon>
    </lineage>
</organism>
<sequence length="442" mass="49007">MDLISILVVLFATLLAGVAGVYAYGMSNLREIKQNWVQYRCNPLYMPLAGMVGSDIVSNFTNCSMQSTQSYAGFVMDPIFQNFSSIQEVFGSVLGSINFIRQKIAGTVDGFLGMINSVFGKLQNTLGVTSQLIGRFRTIMNRIVSVFVILLHIANTGTATGESINNGPIGKAAEFFCFEPTTLMQMEDGTHSLLRDVRVGSVLSGGHKVESVLTFDGTHTPMVDLVGIQLSGNHKVLYNDKWIRAEKHPHVIPAKSVRRLICLNTDTHQIPIMNFMFKDYEETDDIEVFNKRVGEYYLSDPPDRSKYKVSGFHSGTFVVLANSEFKRIKDIEIGDKLLGGQAVIGKVVHKIEAPFVDKDGVFMAPGTVCRNFDGLHIAAEIGYESAEVKDALCYQLLTETAQFVVMTADFRYIMVLDDQEVPSYAIHSERDSGILCEKITKL</sequence>
<dbReference type="SUPFAM" id="SSF51294">
    <property type="entry name" value="Hedgehog/intein (Hint) domain"/>
    <property type="match status" value="1"/>
</dbReference>
<evidence type="ECO:0000313" key="1">
    <source>
        <dbReference type="EMBL" id="QHT88406.1"/>
    </source>
</evidence>